<keyword evidence="2" id="KW-1185">Reference proteome</keyword>
<feature type="non-terminal residue" evidence="1">
    <location>
        <position position="137"/>
    </location>
</feature>
<name>A0A5J9TXK0_9POAL</name>
<accession>A0A5J9TXK0</accession>
<organism evidence="1 2">
    <name type="scientific">Eragrostis curvula</name>
    <name type="common">weeping love grass</name>
    <dbReference type="NCBI Taxonomy" id="38414"/>
    <lineage>
        <taxon>Eukaryota</taxon>
        <taxon>Viridiplantae</taxon>
        <taxon>Streptophyta</taxon>
        <taxon>Embryophyta</taxon>
        <taxon>Tracheophyta</taxon>
        <taxon>Spermatophyta</taxon>
        <taxon>Magnoliopsida</taxon>
        <taxon>Liliopsida</taxon>
        <taxon>Poales</taxon>
        <taxon>Poaceae</taxon>
        <taxon>PACMAD clade</taxon>
        <taxon>Chloridoideae</taxon>
        <taxon>Eragrostideae</taxon>
        <taxon>Eragrostidinae</taxon>
        <taxon>Eragrostis</taxon>
    </lineage>
</organism>
<protein>
    <recommendedName>
        <fullName evidence="3">Ubiquitin-like protease family profile domain-containing protein</fullName>
    </recommendedName>
</protein>
<proteinExistence type="predicted"/>
<reference evidence="1 2" key="1">
    <citation type="journal article" date="2019" name="Sci. Rep.">
        <title>A high-quality genome of Eragrostis curvula grass provides insights into Poaceae evolution and supports new strategies to enhance forage quality.</title>
        <authorList>
            <person name="Carballo J."/>
            <person name="Santos B.A.C.M."/>
            <person name="Zappacosta D."/>
            <person name="Garbus I."/>
            <person name="Selva J.P."/>
            <person name="Gallo C.A."/>
            <person name="Diaz A."/>
            <person name="Albertini E."/>
            <person name="Caccamo M."/>
            <person name="Echenique V."/>
        </authorList>
    </citation>
    <scope>NUCLEOTIDE SEQUENCE [LARGE SCALE GENOMIC DNA]</scope>
    <source>
        <strain evidence="2">cv. Victoria</strain>
        <tissue evidence="1">Leaf</tissue>
    </source>
</reference>
<dbReference type="EMBL" id="RWGY01000031">
    <property type="protein sequence ID" value="TVU16122.1"/>
    <property type="molecule type" value="Genomic_DNA"/>
</dbReference>
<feature type="non-terminal residue" evidence="1">
    <location>
        <position position="1"/>
    </location>
</feature>
<evidence type="ECO:0008006" key="3">
    <source>
        <dbReference type="Google" id="ProtNLM"/>
    </source>
</evidence>
<gene>
    <name evidence="1" type="ORF">EJB05_39673</name>
</gene>
<dbReference type="AlphaFoldDB" id="A0A5J9TXK0"/>
<dbReference type="OrthoDB" id="695827at2759"/>
<sequence>MNEEEKANQQVLGHDLEWNFMDAALRMLTVSEFQNSQAGFKSRWRHFLPSFWAIIAPVLVEWNWCCYVWDFQDKNLTVLDPTRMDSSPAEIAEAHNASILSLHDALFDCKNTFFRGWNVSREDWSLKCKVFPGFGGP</sequence>
<evidence type="ECO:0000313" key="1">
    <source>
        <dbReference type="EMBL" id="TVU16122.1"/>
    </source>
</evidence>
<dbReference type="Gramene" id="TVU16122">
    <property type="protein sequence ID" value="TVU16122"/>
    <property type="gene ID" value="EJB05_39673"/>
</dbReference>
<evidence type="ECO:0000313" key="2">
    <source>
        <dbReference type="Proteomes" id="UP000324897"/>
    </source>
</evidence>
<dbReference type="Proteomes" id="UP000324897">
    <property type="component" value="Unassembled WGS sequence"/>
</dbReference>
<comment type="caution">
    <text evidence="1">The sequence shown here is derived from an EMBL/GenBank/DDBJ whole genome shotgun (WGS) entry which is preliminary data.</text>
</comment>